<accession>A0A9D9NII6</accession>
<dbReference type="Proteomes" id="UP000823757">
    <property type="component" value="Unassembled WGS sequence"/>
</dbReference>
<evidence type="ECO:0000256" key="4">
    <source>
        <dbReference type="ARBA" id="ARBA00022825"/>
    </source>
</evidence>
<dbReference type="PRINTS" id="PR00723">
    <property type="entry name" value="SUBTILISIN"/>
</dbReference>
<dbReference type="SUPFAM" id="SSF52743">
    <property type="entry name" value="Subtilisin-like"/>
    <property type="match status" value="1"/>
</dbReference>
<keyword evidence="2 5" id="KW-0645">Protease</keyword>
<sequence>MFLAVASCFAAGCSVNESLENETVTVPAAKILGTPGEDAVKGSILVYLDDDMLARMSSGSVTKGAESDPDFSEIFPGVGIDGARKVFRSIDENNMDEADMSLRHWYRLSFDEGLSLTEVAEALAGLDGVQRVQYNVRIHSDVEPVVYTSASAGTSISSHAAAVGQDPVFNDPKLSLQWHYSNDGTVCRAAVPGADINVMDAWRLTAGDRDIIVAVVDDAVAYDHPDLAANMWVNEKELNGQPGVDDDDNGYVDDIYGYNFVSDGALSWDGVSQQGHGTHVAGTVAAVNNNGIGVCGVAGGTGNNDGVRLMSCQVLQGEDFAEIPEVADAINYARNNGAVILQCSFGFTSGDVKNDNEFTSVARVEKEAMDAFMNNNRNFYPYLDGGLIIFSAGNSYGAAPGYPGAYTPCVCVTAVGSDGLPALYTSMGYGTNIAAPGGESGTGGYSTPEACVLSTVPSHISADGYAYMEGTSMACPHVSGIAALGLAYAKKLDKHYTRDEFVSMLLTSVNDLDSKLVGSKRSLGIDNKVYSLDLPGYVNNMGTGTIDTWRLLMQIEGTPCLTAAVGVDNSLDLSEYFGGA</sequence>
<reference evidence="7" key="1">
    <citation type="submission" date="2020-10" db="EMBL/GenBank/DDBJ databases">
        <authorList>
            <person name="Gilroy R."/>
        </authorList>
    </citation>
    <scope>NUCLEOTIDE SEQUENCE</scope>
    <source>
        <strain evidence="7">B1-13419</strain>
    </source>
</reference>
<dbReference type="PROSITE" id="PS00137">
    <property type="entry name" value="SUBTILASE_HIS"/>
    <property type="match status" value="1"/>
</dbReference>
<keyword evidence="3 5" id="KW-0378">Hydrolase</keyword>
<organism evidence="7 8">
    <name type="scientific">Candidatus Cryptobacteroides faecigallinarum</name>
    <dbReference type="NCBI Taxonomy" id="2840763"/>
    <lineage>
        <taxon>Bacteria</taxon>
        <taxon>Pseudomonadati</taxon>
        <taxon>Bacteroidota</taxon>
        <taxon>Bacteroidia</taxon>
        <taxon>Bacteroidales</taxon>
        <taxon>Candidatus Cryptobacteroides</taxon>
    </lineage>
</organism>
<evidence type="ECO:0000256" key="1">
    <source>
        <dbReference type="ARBA" id="ARBA00011073"/>
    </source>
</evidence>
<dbReference type="PANTHER" id="PTHR43399">
    <property type="entry name" value="SUBTILISIN-RELATED"/>
    <property type="match status" value="1"/>
</dbReference>
<feature type="non-terminal residue" evidence="7">
    <location>
        <position position="580"/>
    </location>
</feature>
<proteinExistence type="inferred from homology"/>
<feature type="active site" description="Charge relay system" evidence="5">
    <location>
        <position position="217"/>
    </location>
</feature>
<dbReference type="PANTHER" id="PTHR43399:SF4">
    <property type="entry name" value="CELL WALL-ASSOCIATED PROTEASE"/>
    <property type="match status" value="1"/>
</dbReference>
<protein>
    <submittedName>
        <fullName evidence="7">S8 family serine peptidase</fullName>
    </submittedName>
</protein>
<feature type="domain" description="Peptidase S8/S53" evidence="6">
    <location>
        <begin position="209"/>
        <end position="512"/>
    </location>
</feature>
<dbReference type="Gene3D" id="3.40.50.200">
    <property type="entry name" value="Peptidase S8/S53 domain"/>
    <property type="match status" value="1"/>
</dbReference>
<dbReference type="Pfam" id="PF00082">
    <property type="entry name" value="Peptidase_S8"/>
    <property type="match status" value="1"/>
</dbReference>
<dbReference type="InterPro" id="IPR023828">
    <property type="entry name" value="Peptidase_S8_Ser-AS"/>
</dbReference>
<comment type="similarity">
    <text evidence="1 5">Belongs to the peptidase S8 family.</text>
</comment>
<comment type="caution">
    <text evidence="7">The sequence shown here is derived from an EMBL/GenBank/DDBJ whole genome shotgun (WGS) entry which is preliminary data.</text>
</comment>
<name>A0A9D9NII6_9BACT</name>
<evidence type="ECO:0000256" key="3">
    <source>
        <dbReference type="ARBA" id="ARBA00022801"/>
    </source>
</evidence>
<evidence type="ECO:0000313" key="8">
    <source>
        <dbReference type="Proteomes" id="UP000823757"/>
    </source>
</evidence>
<gene>
    <name evidence="7" type="ORF">IAB91_05395</name>
</gene>
<evidence type="ECO:0000313" key="7">
    <source>
        <dbReference type="EMBL" id="MBO8474707.1"/>
    </source>
</evidence>
<evidence type="ECO:0000256" key="2">
    <source>
        <dbReference type="ARBA" id="ARBA00022670"/>
    </source>
</evidence>
<feature type="active site" description="Charge relay system" evidence="5">
    <location>
        <position position="472"/>
    </location>
</feature>
<feature type="active site" description="Charge relay system" evidence="5">
    <location>
        <position position="276"/>
    </location>
</feature>
<dbReference type="InterPro" id="IPR036852">
    <property type="entry name" value="Peptidase_S8/S53_dom_sf"/>
</dbReference>
<dbReference type="PROSITE" id="PS51892">
    <property type="entry name" value="SUBTILASE"/>
    <property type="match status" value="1"/>
</dbReference>
<dbReference type="InterPro" id="IPR051048">
    <property type="entry name" value="Peptidase_S8/S53_subtilisin"/>
</dbReference>
<dbReference type="InterPro" id="IPR000209">
    <property type="entry name" value="Peptidase_S8/S53_dom"/>
</dbReference>
<evidence type="ECO:0000259" key="6">
    <source>
        <dbReference type="Pfam" id="PF00082"/>
    </source>
</evidence>
<reference evidence="7" key="2">
    <citation type="journal article" date="2021" name="PeerJ">
        <title>Extensive microbial diversity within the chicken gut microbiome revealed by metagenomics and culture.</title>
        <authorList>
            <person name="Gilroy R."/>
            <person name="Ravi A."/>
            <person name="Getino M."/>
            <person name="Pursley I."/>
            <person name="Horton D.L."/>
            <person name="Alikhan N.F."/>
            <person name="Baker D."/>
            <person name="Gharbi K."/>
            <person name="Hall N."/>
            <person name="Watson M."/>
            <person name="Adriaenssens E.M."/>
            <person name="Foster-Nyarko E."/>
            <person name="Jarju S."/>
            <person name="Secka A."/>
            <person name="Antonio M."/>
            <person name="Oren A."/>
            <person name="Chaudhuri R.R."/>
            <person name="La Ragione R."/>
            <person name="Hildebrand F."/>
            <person name="Pallen M.J."/>
        </authorList>
    </citation>
    <scope>NUCLEOTIDE SEQUENCE</scope>
    <source>
        <strain evidence="7">B1-13419</strain>
    </source>
</reference>
<dbReference type="InterPro" id="IPR022398">
    <property type="entry name" value="Peptidase_S8_His-AS"/>
</dbReference>
<dbReference type="GO" id="GO:0004252">
    <property type="term" value="F:serine-type endopeptidase activity"/>
    <property type="evidence" value="ECO:0007669"/>
    <property type="project" value="UniProtKB-UniRule"/>
</dbReference>
<dbReference type="GO" id="GO:0006508">
    <property type="term" value="P:proteolysis"/>
    <property type="evidence" value="ECO:0007669"/>
    <property type="project" value="UniProtKB-KW"/>
</dbReference>
<evidence type="ECO:0000256" key="5">
    <source>
        <dbReference type="PROSITE-ProRule" id="PRU01240"/>
    </source>
</evidence>
<keyword evidence="4 5" id="KW-0720">Serine protease</keyword>
<dbReference type="AlphaFoldDB" id="A0A9D9NII6"/>
<dbReference type="PROSITE" id="PS00138">
    <property type="entry name" value="SUBTILASE_SER"/>
    <property type="match status" value="1"/>
</dbReference>
<dbReference type="InterPro" id="IPR015500">
    <property type="entry name" value="Peptidase_S8_subtilisin-rel"/>
</dbReference>
<dbReference type="EMBL" id="JADIMD010000082">
    <property type="protein sequence ID" value="MBO8474707.1"/>
    <property type="molecule type" value="Genomic_DNA"/>
</dbReference>